<evidence type="ECO:0000256" key="1">
    <source>
        <dbReference type="SAM" id="MobiDB-lite"/>
    </source>
</evidence>
<organism evidence="2 3">
    <name type="scientific">Acidovorax cavernicola</name>
    <dbReference type="NCBI Taxonomy" id="1675792"/>
    <lineage>
        <taxon>Bacteria</taxon>
        <taxon>Pseudomonadati</taxon>
        <taxon>Pseudomonadota</taxon>
        <taxon>Betaproteobacteria</taxon>
        <taxon>Burkholderiales</taxon>
        <taxon>Comamonadaceae</taxon>
        <taxon>Acidovorax</taxon>
    </lineage>
</organism>
<name>A0A9X8GU85_9BURK</name>
<dbReference type="EMBL" id="QXMN01000029">
    <property type="protein sequence ID" value="RIX76790.1"/>
    <property type="molecule type" value="Genomic_DNA"/>
</dbReference>
<sequence>MSAHAAFAETAEAALADDVVATPIGPPPPAPDVPVPMPPPPPPGLPPEGDPPPVMPPVTDPGFPPPVIEPPPPMQTAVPTVPFGKLHARRLREIYRSAGWPCCDSIEVELLAGGFLARVRSELGHETLRVTDAGIARIATTLTVNRAALSSHEALVERVAREMTRGGRIAWRGLGLRARLPPLEEGGKPRWCMARPDVFSIRNTSVEAYAHPIVHEVKVSRADLLGDLRKPDKRAAYLDLGGECWYVLGNDTKGRCIASPDEMPDGCGVMVLEGERLVVARAAVHRVFERIPFSVWLALAKAQPVAGFEDDAQDLLI</sequence>
<keyword evidence="3" id="KW-1185">Reference proteome</keyword>
<dbReference type="Proteomes" id="UP000265619">
    <property type="component" value="Unassembled WGS sequence"/>
</dbReference>
<feature type="compositionally biased region" description="Pro residues" evidence="1">
    <location>
        <begin position="24"/>
        <end position="60"/>
    </location>
</feature>
<dbReference type="RefSeq" id="WP_119556218.1">
    <property type="nucleotide sequence ID" value="NZ_QXMN01000029.1"/>
</dbReference>
<feature type="region of interest" description="Disordered" evidence="1">
    <location>
        <begin position="18"/>
        <end position="60"/>
    </location>
</feature>
<gene>
    <name evidence="2" type="ORF">D3H34_21185</name>
</gene>
<accession>A0A9X8GU85</accession>
<comment type="caution">
    <text evidence="2">The sequence shown here is derived from an EMBL/GenBank/DDBJ whole genome shotgun (WGS) entry which is preliminary data.</text>
</comment>
<evidence type="ECO:0000313" key="3">
    <source>
        <dbReference type="Proteomes" id="UP000265619"/>
    </source>
</evidence>
<dbReference type="AlphaFoldDB" id="A0A9X8GU85"/>
<reference evidence="2 3" key="1">
    <citation type="submission" date="2018-09" db="EMBL/GenBank/DDBJ databases">
        <title>Acidovorax cavernicola nov. sp. isolated from Gruta de las Maravillas (Aracena, Spain).</title>
        <authorList>
            <person name="Jurado V."/>
            <person name="Gutierrez-Patricio S."/>
            <person name="Gonzalez-Pimentel J.L."/>
            <person name="Miller A.Z."/>
            <person name="Laiz L."/>
            <person name="Saiz-Jimenez C."/>
        </authorList>
    </citation>
    <scope>NUCLEOTIDE SEQUENCE [LARGE SCALE GENOMIC DNA]</scope>
    <source>
        <strain evidence="2 3">1011MAR4D40.2</strain>
    </source>
</reference>
<protein>
    <submittedName>
        <fullName evidence="2">Uncharacterized protein</fullName>
    </submittedName>
</protein>
<evidence type="ECO:0000313" key="2">
    <source>
        <dbReference type="EMBL" id="RIX76790.1"/>
    </source>
</evidence>
<proteinExistence type="predicted"/>
<dbReference type="OrthoDB" id="7058820at2"/>